<evidence type="ECO:0000313" key="1">
    <source>
        <dbReference type="EMBL" id="PMS28502.1"/>
    </source>
</evidence>
<keyword evidence="2" id="KW-1185">Reference proteome</keyword>
<dbReference type="Proteomes" id="UP000235347">
    <property type="component" value="Unassembled WGS sequence"/>
</dbReference>
<proteinExistence type="predicted"/>
<comment type="caution">
    <text evidence="1">The sequence shown here is derived from an EMBL/GenBank/DDBJ whole genome shotgun (WGS) entry which is preliminary data.</text>
</comment>
<sequence length="68" mass="7325">MDGAHVYVVQELASGEFLCPRDGDVGFTPRLREAGGFGDAEEACQAGLDHCDGAFDVVRLVFVDRSLH</sequence>
<protein>
    <submittedName>
        <fullName evidence="1">Uncharacterized protein</fullName>
    </submittedName>
</protein>
<organism evidence="1 2">
    <name type="scientific">Trinickia soli</name>
    <dbReference type="NCBI Taxonomy" id="380675"/>
    <lineage>
        <taxon>Bacteria</taxon>
        <taxon>Pseudomonadati</taxon>
        <taxon>Pseudomonadota</taxon>
        <taxon>Betaproteobacteria</taxon>
        <taxon>Burkholderiales</taxon>
        <taxon>Burkholderiaceae</taxon>
        <taxon>Trinickia</taxon>
    </lineage>
</organism>
<dbReference type="AlphaFoldDB" id="A0A2N7WGJ3"/>
<evidence type="ECO:0000313" key="2">
    <source>
        <dbReference type="Proteomes" id="UP000235347"/>
    </source>
</evidence>
<name>A0A2N7WGJ3_9BURK</name>
<accession>A0A2N7WGJ3</accession>
<reference evidence="1 2" key="1">
    <citation type="submission" date="2018-01" db="EMBL/GenBank/DDBJ databases">
        <title>Whole genome analyses suggest that Burkholderia sensu lato contains two further novel genera in the rhizoxinica-symbiotica group Mycetohabitans gen. nov., and Trinickia gen. nov.: implications for the evolution of diazotrophy and nodulation in the Burkholderiaceae.</title>
        <authorList>
            <person name="Estrada-de los Santos P."/>
            <person name="Palmer M."/>
            <person name="Chavez-Ramirez B."/>
            <person name="Beukes C."/>
            <person name="Steenkamp E.T."/>
            <person name="Hirsch A.M."/>
            <person name="Manyaka P."/>
            <person name="Maluk M."/>
            <person name="Lafos M."/>
            <person name="Crook M."/>
            <person name="Gross E."/>
            <person name="Simon M.F."/>
            <person name="Bueno dos Reis Junior F."/>
            <person name="Poole P.S."/>
            <person name="Venter S.N."/>
            <person name="James E.K."/>
        </authorList>
    </citation>
    <scope>NUCLEOTIDE SEQUENCE [LARGE SCALE GENOMIC DNA]</scope>
    <source>
        <strain evidence="1 2">GP25-8</strain>
    </source>
</reference>
<dbReference type="EMBL" id="PNYB01000001">
    <property type="protein sequence ID" value="PMS28502.1"/>
    <property type="molecule type" value="Genomic_DNA"/>
</dbReference>
<gene>
    <name evidence="1" type="ORF">C0Z19_02035</name>
</gene>